<name>A0AAD6MJ17_9ROSI</name>
<keyword evidence="3" id="KW-1185">Reference proteome</keyword>
<dbReference type="Proteomes" id="UP001164929">
    <property type="component" value="Chromosome 9"/>
</dbReference>
<sequence>MSHQGSKRRGKLSGKVGRPNIDGRMKLLGPLKHRADEKQRYIICFFCLLKIKGEVVLLRCSRKTLKFSLSYFKLALNSVQAAAAAPTSIQIHLSIIINN</sequence>
<protein>
    <submittedName>
        <fullName evidence="2">Uncharacterized protein</fullName>
    </submittedName>
</protein>
<evidence type="ECO:0000313" key="3">
    <source>
        <dbReference type="Proteomes" id="UP001164929"/>
    </source>
</evidence>
<evidence type="ECO:0000256" key="1">
    <source>
        <dbReference type="SAM" id="MobiDB-lite"/>
    </source>
</evidence>
<gene>
    <name evidence="2" type="ORF">NC653_023978</name>
</gene>
<evidence type="ECO:0000313" key="2">
    <source>
        <dbReference type="EMBL" id="KAJ6986247.1"/>
    </source>
</evidence>
<feature type="compositionally biased region" description="Basic residues" evidence="1">
    <location>
        <begin position="1"/>
        <end position="12"/>
    </location>
</feature>
<comment type="caution">
    <text evidence="2">The sequence shown here is derived from an EMBL/GenBank/DDBJ whole genome shotgun (WGS) entry which is preliminary data.</text>
</comment>
<proteinExistence type="predicted"/>
<organism evidence="2 3">
    <name type="scientific">Populus alba x Populus x berolinensis</name>
    <dbReference type="NCBI Taxonomy" id="444605"/>
    <lineage>
        <taxon>Eukaryota</taxon>
        <taxon>Viridiplantae</taxon>
        <taxon>Streptophyta</taxon>
        <taxon>Embryophyta</taxon>
        <taxon>Tracheophyta</taxon>
        <taxon>Spermatophyta</taxon>
        <taxon>Magnoliopsida</taxon>
        <taxon>eudicotyledons</taxon>
        <taxon>Gunneridae</taxon>
        <taxon>Pentapetalae</taxon>
        <taxon>rosids</taxon>
        <taxon>fabids</taxon>
        <taxon>Malpighiales</taxon>
        <taxon>Salicaceae</taxon>
        <taxon>Saliceae</taxon>
        <taxon>Populus</taxon>
    </lineage>
</organism>
<dbReference type="AlphaFoldDB" id="A0AAD6MJ17"/>
<feature type="region of interest" description="Disordered" evidence="1">
    <location>
        <begin position="1"/>
        <end position="21"/>
    </location>
</feature>
<reference evidence="2" key="1">
    <citation type="journal article" date="2023" name="Mol. Ecol. Resour.">
        <title>Chromosome-level genome assembly of a triploid poplar Populus alba 'Berolinensis'.</title>
        <authorList>
            <person name="Chen S."/>
            <person name="Yu Y."/>
            <person name="Wang X."/>
            <person name="Wang S."/>
            <person name="Zhang T."/>
            <person name="Zhou Y."/>
            <person name="He R."/>
            <person name="Meng N."/>
            <person name="Wang Y."/>
            <person name="Liu W."/>
            <person name="Liu Z."/>
            <person name="Liu J."/>
            <person name="Guo Q."/>
            <person name="Huang H."/>
            <person name="Sederoff R.R."/>
            <person name="Wang G."/>
            <person name="Qu G."/>
            <person name="Chen S."/>
        </authorList>
    </citation>
    <scope>NUCLEOTIDE SEQUENCE</scope>
    <source>
        <strain evidence="2">SC-2020</strain>
    </source>
</reference>
<accession>A0AAD6MJ17</accession>
<dbReference type="EMBL" id="JAQIZT010000009">
    <property type="protein sequence ID" value="KAJ6986247.1"/>
    <property type="molecule type" value="Genomic_DNA"/>
</dbReference>